<evidence type="ECO:0000256" key="5">
    <source>
        <dbReference type="ARBA" id="ARBA00023098"/>
    </source>
</evidence>
<dbReference type="PIRSF" id="PIRSF003085">
    <property type="entry name" value="CMAS"/>
    <property type="match status" value="1"/>
</dbReference>
<gene>
    <name evidence="8" type="ORF">SAMN04490355_101487</name>
</gene>
<dbReference type="Pfam" id="PF02353">
    <property type="entry name" value="CMAS"/>
    <property type="match status" value="1"/>
</dbReference>
<feature type="active site" evidence="6">
    <location>
        <position position="373"/>
    </location>
</feature>
<organism evidence="8 9">
    <name type="scientific">Pelosinus propionicus DSM 13327</name>
    <dbReference type="NCBI Taxonomy" id="1123291"/>
    <lineage>
        <taxon>Bacteria</taxon>
        <taxon>Bacillati</taxon>
        <taxon>Bacillota</taxon>
        <taxon>Negativicutes</taxon>
        <taxon>Selenomonadales</taxon>
        <taxon>Sporomusaceae</taxon>
        <taxon>Pelosinus</taxon>
    </lineage>
</organism>
<keyword evidence="5" id="KW-0443">Lipid metabolism</keyword>
<evidence type="ECO:0000256" key="1">
    <source>
        <dbReference type="ARBA" id="ARBA00010815"/>
    </source>
</evidence>
<dbReference type="Proteomes" id="UP000199520">
    <property type="component" value="Unassembled WGS sequence"/>
</dbReference>
<dbReference type="EMBL" id="FOTS01000014">
    <property type="protein sequence ID" value="SFL71099.1"/>
    <property type="molecule type" value="Genomic_DNA"/>
</dbReference>
<evidence type="ECO:0000256" key="6">
    <source>
        <dbReference type="PIRSR" id="PIRSR003085-1"/>
    </source>
</evidence>
<evidence type="ECO:0000256" key="2">
    <source>
        <dbReference type="ARBA" id="ARBA00022603"/>
    </source>
</evidence>
<dbReference type="Gene3D" id="3.40.50.150">
    <property type="entry name" value="Vaccinia Virus protein VP39"/>
    <property type="match status" value="1"/>
</dbReference>
<name>A0A1I4JX06_9FIRM</name>
<keyword evidence="9" id="KW-1185">Reference proteome</keyword>
<dbReference type="Pfam" id="PF25371">
    <property type="entry name" value="DUF7884"/>
    <property type="match status" value="1"/>
</dbReference>
<dbReference type="InterPro" id="IPR003333">
    <property type="entry name" value="CMAS"/>
</dbReference>
<dbReference type="AlphaFoldDB" id="A0A1I4JX06"/>
<dbReference type="PANTHER" id="PTHR43667:SF1">
    <property type="entry name" value="CYCLOPROPANE-FATTY-ACYL-PHOSPHOLIPID SYNTHASE"/>
    <property type="match status" value="1"/>
</dbReference>
<evidence type="ECO:0000256" key="3">
    <source>
        <dbReference type="ARBA" id="ARBA00022679"/>
    </source>
</evidence>
<protein>
    <submittedName>
        <fullName evidence="8">Cyclopropane-fatty-acyl-phospholipid synthase</fullName>
    </submittedName>
</protein>
<accession>A0A1I4JX06</accession>
<keyword evidence="3" id="KW-0808">Transferase</keyword>
<dbReference type="CDD" id="cd02440">
    <property type="entry name" value="AdoMet_MTases"/>
    <property type="match status" value="1"/>
</dbReference>
<evidence type="ECO:0000259" key="7">
    <source>
        <dbReference type="Pfam" id="PF25371"/>
    </source>
</evidence>
<dbReference type="InterPro" id="IPR029063">
    <property type="entry name" value="SAM-dependent_MTases_sf"/>
</dbReference>
<feature type="domain" description="DUF7884" evidence="7">
    <location>
        <begin position="20"/>
        <end position="104"/>
    </location>
</feature>
<comment type="similarity">
    <text evidence="1">Belongs to the CFA/CMAS family.</text>
</comment>
<dbReference type="STRING" id="1123291.SAMN04490355_101487"/>
<reference evidence="9" key="1">
    <citation type="submission" date="2016-10" db="EMBL/GenBank/DDBJ databases">
        <authorList>
            <person name="Varghese N."/>
            <person name="Submissions S."/>
        </authorList>
    </citation>
    <scope>NUCLEOTIDE SEQUENCE [LARGE SCALE GENOMIC DNA]</scope>
    <source>
        <strain evidence="9">DSM 13327</strain>
    </source>
</reference>
<dbReference type="InterPro" id="IPR057206">
    <property type="entry name" value="DUF7884"/>
</dbReference>
<proteinExistence type="inferred from homology"/>
<sequence>MVGDFLMKRKGTSLLEKQILHTIFGKIENGSLAIRYWDGEEIIYGQPKGNMKLIFKTMPTLHFANDPILAMGESYMSGALDYEGHLEDFLRLLDANPQAFVKNNILTKTVQAMSGLSSRFQAKQNIQHHYDLGNDFFSLWLDKTMSYSCAYFKHSDNTLEQAQLQKIDYILKKLNLKPGEALLDIGCGWGWLIIKAVQTYGVKAMGITLSEEQFKKSQQRIASLNLTDQITVKLLNYLDLDEKTYRFDKIVSVGMFEHVGKKNIPNYLEKISSLLAPGGLSLLHTITDTTENKPENSWIKKFIFPGGYVPSLREVIWQLPEYDFHLLHMESLRMHYAKTLDCWYHNFSDHIDIIKEKFDDQFVRMWSLYLQGCAAAFRATGLDIHQLLFSKGLNNNLPLTYEHLHN</sequence>
<evidence type="ECO:0000313" key="9">
    <source>
        <dbReference type="Proteomes" id="UP000199520"/>
    </source>
</evidence>
<keyword evidence="2" id="KW-0489">Methyltransferase</keyword>
<dbReference type="GO" id="GO:0008168">
    <property type="term" value="F:methyltransferase activity"/>
    <property type="evidence" value="ECO:0007669"/>
    <property type="project" value="UniProtKB-KW"/>
</dbReference>
<dbReference type="GO" id="GO:0008610">
    <property type="term" value="P:lipid biosynthetic process"/>
    <property type="evidence" value="ECO:0007669"/>
    <property type="project" value="InterPro"/>
</dbReference>
<dbReference type="PANTHER" id="PTHR43667">
    <property type="entry name" value="CYCLOPROPANE-FATTY-ACYL-PHOSPHOLIPID SYNTHASE"/>
    <property type="match status" value="1"/>
</dbReference>
<dbReference type="InterPro" id="IPR050723">
    <property type="entry name" value="CFA/CMAS"/>
</dbReference>
<dbReference type="SUPFAM" id="SSF53335">
    <property type="entry name" value="S-adenosyl-L-methionine-dependent methyltransferases"/>
    <property type="match status" value="1"/>
</dbReference>
<evidence type="ECO:0000256" key="4">
    <source>
        <dbReference type="ARBA" id="ARBA00022691"/>
    </source>
</evidence>
<dbReference type="GO" id="GO:0032259">
    <property type="term" value="P:methylation"/>
    <property type="evidence" value="ECO:0007669"/>
    <property type="project" value="UniProtKB-KW"/>
</dbReference>
<keyword evidence="4" id="KW-0949">S-adenosyl-L-methionine</keyword>
<evidence type="ECO:0000313" key="8">
    <source>
        <dbReference type="EMBL" id="SFL71099.1"/>
    </source>
</evidence>